<dbReference type="KEGG" id="naci:NUH88_12930"/>
<name>A0A9J7AMD4_9PROT</name>
<dbReference type="InterPro" id="IPR019734">
    <property type="entry name" value="TPR_rpt"/>
</dbReference>
<gene>
    <name evidence="3" type="ORF">NUH88_12930</name>
</gene>
<dbReference type="InterPro" id="IPR001173">
    <property type="entry name" value="Glyco_trans_2-like"/>
</dbReference>
<evidence type="ECO:0000313" key="3">
    <source>
        <dbReference type="EMBL" id="UUX48318.1"/>
    </source>
</evidence>
<keyword evidence="4" id="KW-1185">Reference proteome</keyword>
<sequence length="904" mass="99326">MLAPAEAFRRAQAALAGGRPDEAAELFRHVARSTADDAAALIHLGQIEARSGRAEQARSAWREALVRQPGNLTALAYYADLEGAPGPSPKAAQFYERVRVLLPYHPGTAELLGRIYGRIGQPGKSLRRYEEAARLDGLNPSAHARHGSALHGAGRLAEAIRAFRREATLRPDEAGVWFNLSVVEPALGARAEGLAFLDRCLAIGPADGPALARQAQLRRRLGRPGVEAATRKAQIADPSAARALTGAARTGNASAAGRWWCVSERELEPGILYLRALLTAGRPRQALLILRELSSEVTPPDELLLLAAEVHRRAGSSDAALPKTQYREWLERRAASPDERPDAPTVQQGGAPLFSILLPVFNPEPAHLRQAIRSVFEQSFSDWELCIADDASTDPDISRMLEEAADHPRVKQVLRSENGHISAASNSALDLATGTYIGLLDHDDMLAPEALAEMARALNARPELDLIYSDEDKIDDAGYRYAPHFKPAWDPDLSLVSNYICHFSVIRRRLANEIGGFRLGLEGAQDHDLVQRIAERTAPERIGHIPKILYHWRSATTSTAISTETKPYAIAATGRVIRDTLKRRAVGAAAEFRNGRWRVTRSLPEDARVSVIIPTKNRLTLLRTCIEGLTAQTDYADMEIQIVDNGSDDPATQRYLDRLSHRPNVEVLRDSGPFNFSRLCNRGAREATGDFLCFLNNDIEPAGAVWLEELVAEAARPEVGLVGAKLLYPDRTVQHAGIALAGAHVARHTNLRISETSGGYWGRAMQTQSLSAVTGACMLMRREVFREVDGFDEALAVDFGDIDLCLRVRRAGYRVLWTPHSVLIHHESASRGTVITPEKSQLYDKERAFMVERWGALLEDDPAYNPNLSITPERPAFALPEEPRPLNVIVRTGMPVKTAPDPLD</sequence>
<keyword evidence="3" id="KW-0808">Transferase</keyword>
<dbReference type="SUPFAM" id="SSF48452">
    <property type="entry name" value="TPR-like"/>
    <property type="match status" value="1"/>
</dbReference>
<dbReference type="Proteomes" id="UP001060336">
    <property type="component" value="Chromosome"/>
</dbReference>
<dbReference type="EC" id="2.4.-.-" evidence="3"/>
<dbReference type="Pfam" id="PF13432">
    <property type="entry name" value="TPR_16"/>
    <property type="match status" value="2"/>
</dbReference>
<accession>A0A9J7AMD4</accession>
<feature type="domain" description="Glycosyltransferase 2-like" evidence="2">
    <location>
        <begin position="355"/>
        <end position="514"/>
    </location>
</feature>
<dbReference type="CDD" id="cd04186">
    <property type="entry name" value="GT_2_like_c"/>
    <property type="match status" value="1"/>
</dbReference>
<evidence type="ECO:0000256" key="1">
    <source>
        <dbReference type="PROSITE-ProRule" id="PRU00339"/>
    </source>
</evidence>
<evidence type="ECO:0000313" key="4">
    <source>
        <dbReference type="Proteomes" id="UP001060336"/>
    </source>
</evidence>
<dbReference type="EMBL" id="CP102480">
    <property type="protein sequence ID" value="UUX48318.1"/>
    <property type="molecule type" value="Genomic_DNA"/>
</dbReference>
<protein>
    <submittedName>
        <fullName evidence="3">Glycosyltransferase</fullName>
        <ecNumber evidence="3">2.4.-.-</ecNumber>
    </submittedName>
</protein>
<feature type="repeat" description="TPR" evidence="1">
    <location>
        <begin position="140"/>
        <end position="173"/>
    </location>
</feature>
<dbReference type="GO" id="GO:0016757">
    <property type="term" value="F:glycosyltransferase activity"/>
    <property type="evidence" value="ECO:0007669"/>
    <property type="project" value="UniProtKB-KW"/>
</dbReference>
<dbReference type="SMART" id="SM00028">
    <property type="entry name" value="TPR"/>
    <property type="match status" value="5"/>
</dbReference>
<reference evidence="3" key="1">
    <citation type="submission" date="2022-08" db="EMBL/GenBank/DDBJ databases">
        <title>Nisaea acidiphila sp. nov., isolated from a marine algal debris and emended description of the genus Nisaea Urios et al. 2008.</title>
        <authorList>
            <person name="Kwon K."/>
        </authorList>
    </citation>
    <scope>NUCLEOTIDE SEQUENCE</scope>
    <source>
        <strain evidence="3">MEBiC11861</strain>
    </source>
</reference>
<dbReference type="PANTHER" id="PTHR43179:SF7">
    <property type="entry name" value="RHAMNOSYLTRANSFERASE WBBL"/>
    <property type="match status" value="1"/>
</dbReference>
<dbReference type="AlphaFoldDB" id="A0A9J7AMD4"/>
<dbReference type="CDD" id="cd04184">
    <property type="entry name" value="GT2_RfbC_Mx_like"/>
    <property type="match status" value="1"/>
</dbReference>
<dbReference type="InterPro" id="IPR029044">
    <property type="entry name" value="Nucleotide-diphossugar_trans"/>
</dbReference>
<keyword evidence="3" id="KW-0328">Glycosyltransferase</keyword>
<dbReference type="Gene3D" id="1.25.40.10">
    <property type="entry name" value="Tetratricopeptide repeat domain"/>
    <property type="match status" value="2"/>
</dbReference>
<feature type="repeat" description="TPR" evidence="1">
    <location>
        <begin position="38"/>
        <end position="71"/>
    </location>
</feature>
<proteinExistence type="predicted"/>
<dbReference type="SUPFAM" id="SSF53448">
    <property type="entry name" value="Nucleotide-diphospho-sugar transferases"/>
    <property type="match status" value="2"/>
</dbReference>
<dbReference type="PANTHER" id="PTHR43179">
    <property type="entry name" value="RHAMNOSYLTRANSFERASE WBBL"/>
    <property type="match status" value="1"/>
</dbReference>
<keyword evidence="1" id="KW-0802">TPR repeat</keyword>
<dbReference type="InterPro" id="IPR011990">
    <property type="entry name" value="TPR-like_helical_dom_sf"/>
</dbReference>
<evidence type="ECO:0000259" key="2">
    <source>
        <dbReference type="Pfam" id="PF00535"/>
    </source>
</evidence>
<dbReference type="PROSITE" id="PS50005">
    <property type="entry name" value="TPR"/>
    <property type="match status" value="2"/>
</dbReference>
<dbReference type="RefSeq" id="WP_257766826.1">
    <property type="nucleotide sequence ID" value="NZ_CP102480.1"/>
</dbReference>
<dbReference type="Gene3D" id="3.90.550.10">
    <property type="entry name" value="Spore Coat Polysaccharide Biosynthesis Protein SpsA, Chain A"/>
    <property type="match status" value="2"/>
</dbReference>
<organism evidence="3 4">
    <name type="scientific">Nisaea acidiphila</name>
    <dbReference type="NCBI Taxonomy" id="1862145"/>
    <lineage>
        <taxon>Bacteria</taxon>
        <taxon>Pseudomonadati</taxon>
        <taxon>Pseudomonadota</taxon>
        <taxon>Alphaproteobacteria</taxon>
        <taxon>Rhodospirillales</taxon>
        <taxon>Thalassobaculaceae</taxon>
        <taxon>Nisaea</taxon>
    </lineage>
</organism>
<feature type="domain" description="Glycosyltransferase 2-like" evidence="2">
    <location>
        <begin position="610"/>
        <end position="788"/>
    </location>
</feature>
<dbReference type="Pfam" id="PF00535">
    <property type="entry name" value="Glycos_transf_2"/>
    <property type="match status" value="2"/>
</dbReference>